<evidence type="ECO:0000256" key="12">
    <source>
        <dbReference type="ARBA" id="ARBA00023264"/>
    </source>
</evidence>
<evidence type="ECO:0000256" key="10">
    <source>
        <dbReference type="ARBA" id="ARBA00023136"/>
    </source>
</evidence>
<dbReference type="GO" id="GO:0016024">
    <property type="term" value="P:CDP-diacylglycerol biosynthetic process"/>
    <property type="evidence" value="ECO:0007669"/>
    <property type="project" value="TreeGrafter"/>
</dbReference>
<evidence type="ECO:0000256" key="4">
    <source>
        <dbReference type="ARBA" id="ARBA00022516"/>
    </source>
</evidence>
<dbReference type="EMBL" id="UOEP01000114">
    <property type="protein sequence ID" value="VAW20137.1"/>
    <property type="molecule type" value="Genomic_DNA"/>
</dbReference>
<keyword evidence="12" id="KW-1208">Phospholipid metabolism</keyword>
<keyword evidence="8 13" id="KW-1133">Transmembrane helix</keyword>
<feature type="transmembrane region" description="Helical" evidence="13">
    <location>
        <begin position="12"/>
        <end position="38"/>
    </location>
</feature>
<feature type="transmembrane region" description="Helical" evidence="13">
    <location>
        <begin position="144"/>
        <end position="163"/>
    </location>
</feature>
<gene>
    <name evidence="14" type="ORF">MNBD_BACTEROID01-296</name>
</gene>
<dbReference type="GO" id="GO:0005886">
    <property type="term" value="C:plasma membrane"/>
    <property type="evidence" value="ECO:0007669"/>
    <property type="project" value="UniProtKB-SubCell"/>
</dbReference>
<evidence type="ECO:0000256" key="9">
    <source>
        <dbReference type="ARBA" id="ARBA00023098"/>
    </source>
</evidence>
<dbReference type="EC" id="2.7.7.41" evidence="14"/>
<comment type="subcellular location">
    <subcellularLocation>
        <location evidence="1">Cell membrane</location>
        <topology evidence="1">Multi-pass membrane protein</topology>
    </subcellularLocation>
</comment>
<evidence type="ECO:0000256" key="6">
    <source>
        <dbReference type="ARBA" id="ARBA00022692"/>
    </source>
</evidence>
<feature type="transmembrane region" description="Helical" evidence="13">
    <location>
        <begin position="251"/>
        <end position="271"/>
    </location>
</feature>
<keyword evidence="6 13" id="KW-0812">Transmembrane</keyword>
<keyword evidence="9" id="KW-0443">Lipid metabolism</keyword>
<accession>A0A3B0U3F3</accession>
<dbReference type="GO" id="GO:0004605">
    <property type="term" value="F:phosphatidate cytidylyltransferase activity"/>
    <property type="evidence" value="ECO:0007669"/>
    <property type="project" value="UniProtKB-EC"/>
</dbReference>
<protein>
    <submittedName>
        <fullName evidence="14">Phosphatidate cytidylyltransferase</fullName>
        <ecNumber evidence="14">2.7.7.41</ecNumber>
    </submittedName>
</protein>
<feature type="transmembrane region" description="Helical" evidence="13">
    <location>
        <begin position="184"/>
        <end position="203"/>
    </location>
</feature>
<keyword evidence="10 13" id="KW-0472">Membrane</keyword>
<feature type="transmembrane region" description="Helical" evidence="13">
    <location>
        <begin position="209"/>
        <end position="231"/>
    </location>
</feature>
<proteinExistence type="inferred from homology"/>
<evidence type="ECO:0000256" key="2">
    <source>
        <dbReference type="ARBA" id="ARBA00010185"/>
    </source>
</evidence>
<evidence type="ECO:0000256" key="8">
    <source>
        <dbReference type="ARBA" id="ARBA00022989"/>
    </source>
</evidence>
<dbReference type="PANTHER" id="PTHR46382">
    <property type="entry name" value="PHOSPHATIDATE CYTIDYLYLTRANSFERASE"/>
    <property type="match status" value="1"/>
</dbReference>
<keyword evidence="4" id="KW-0444">Lipid biosynthesis</keyword>
<name>A0A3B0U3F3_9ZZZZ</name>
<dbReference type="AlphaFoldDB" id="A0A3B0U3F3"/>
<dbReference type="Pfam" id="PF01148">
    <property type="entry name" value="CTP_transf_1"/>
    <property type="match status" value="1"/>
</dbReference>
<evidence type="ECO:0000256" key="11">
    <source>
        <dbReference type="ARBA" id="ARBA00023209"/>
    </source>
</evidence>
<evidence type="ECO:0000256" key="5">
    <source>
        <dbReference type="ARBA" id="ARBA00022679"/>
    </source>
</evidence>
<feature type="transmembrane region" description="Helical" evidence="13">
    <location>
        <begin position="81"/>
        <end position="100"/>
    </location>
</feature>
<evidence type="ECO:0000256" key="13">
    <source>
        <dbReference type="SAM" id="Phobius"/>
    </source>
</evidence>
<reference evidence="14" key="1">
    <citation type="submission" date="2018-06" db="EMBL/GenBank/DDBJ databases">
        <authorList>
            <person name="Zhirakovskaya E."/>
        </authorList>
    </citation>
    <scope>NUCLEOTIDE SEQUENCE</scope>
</reference>
<keyword evidence="5 14" id="KW-0808">Transferase</keyword>
<organism evidence="14">
    <name type="scientific">hydrothermal vent metagenome</name>
    <dbReference type="NCBI Taxonomy" id="652676"/>
    <lineage>
        <taxon>unclassified sequences</taxon>
        <taxon>metagenomes</taxon>
        <taxon>ecological metagenomes</taxon>
    </lineage>
</organism>
<keyword evidence="3" id="KW-1003">Cell membrane</keyword>
<dbReference type="PANTHER" id="PTHR46382:SF1">
    <property type="entry name" value="PHOSPHATIDATE CYTIDYLYLTRANSFERASE"/>
    <property type="match status" value="1"/>
</dbReference>
<comment type="similarity">
    <text evidence="2">Belongs to the CDS family.</text>
</comment>
<evidence type="ECO:0000256" key="3">
    <source>
        <dbReference type="ARBA" id="ARBA00022475"/>
    </source>
</evidence>
<keyword evidence="7 14" id="KW-0548">Nucleotidyltransferase</keyword>
<dbReference type="InterPro" id="IPR000374">
    <property type="entry name" value="PC_trans"/>
</dbReference>
<keyword evidence="11" id="KW-0594">Phospholipid biosynthesis</keyword>
<evidence type="ECO:0000256" key="7">
    <source>
        <dbReference type="ARBA" id="ARBA00022695"/>
    </source>
</evidence>
<sequence>MTDLVRRSLTGVAFVIVIVAGIILHPIAFAIIFAGMQFLMLKEFYSITQGEGIQPQKITGHITGLVLFATLFSYVNGLAPVNLLFLIFPTLFLVFIAELYRGKGNSIANIAITIMGIIYIALPFSLLNFLIFPGAPGNSEFSPGLLLGIFFILWTYDTIAYLFGMWLGKHRLFERISPKKSWEGVIGGGIFAIVAGILDSVIFQSPGLLSWVGIALIIVIFGTFGDLVESLMKRSLNIKDSGALLPGHGGILDRFDSLLMAIPFIIAWLLIFNH</sequence>
<feature type="transmembrane region" description="Helical" evidence="13">
    <location>
        <begin position="107"/>
        <end position="132"/>
    </location>
</feature>
<evidence type="ECO:0000313" key="14">
    <source>
        <dbReference type="EMBL" id="VAW20137.1"/>
    </source>
</evidence>
<evidence type="ECO:0000256" key="1">
    <source>
        <dbReference type="ARBA" id="ARBA00004651"/>
    </source>
</evidence>
<dbReference type="PROSITE" id="PS01315">
    <property type="entry name" value="CDS"/>
    <property type="match status" value="1"/>
</dbReference>